<protein>
    <recommendedName>
        <fullName evidence="1">DUF7730 domain-containing protein</fullName>
    </recommendedName>
</protein>
<dbReference type="PROSITE" id="PS51257">
    <property type="entry name" value="PROKAR_LIPOPROTEIN"/>
    <property type="match status" value="1"/>
</dbReference>
<evidence type="ECO:0000313" key="3">
    <source>
        <dbReference type="Proteomes" id="UP001590950"/>
    </source>
</evidence>
<dbReference type="EMBL" id="JBEFKJ010000001">
    <property type="protein sequence ID" value="KAL2048296.1"/>
    <property type="molecule type" value="Genomic_DNA"/>
</dbReference>
<proteinExistence type="predicted"/>
<comment type="caution">
    <text evidence="2">The sequence shown here is derived from an EMBL/GenBank/DDBJ whole genome shotgun (WGS) entry which is preliminary data.</text>
</comment>
<dbReference type="InterPro" id="IPR056632">
    <property type="entry name" value="DUF7730"/>
</dbReference>
<evidence type="ECO:0000259" key="1">
    <source>
        <dbReference type="Pfam" id="PF24864"/>
    </source>
</evidence>
<sequence>MIREYLGRRLGAALLSLLTSCFFTKEELQEHAVWAKKSEDFKVWRQPDLREASPHALFEAYFNDLRVGNVKVGLTDEGAGALWQSLESSQRRVFVIEAERNQRWNARKLAKFNGRIPLDPSIEKIPELEFSGIGLVSKSKCLGLQRWNRYRRDHHKACGGSSLPVPKKPFRFLELPLELRQEVYRLVLSRKRQVFQFPPDGSAATTNGPVDVRIFAVCRVVYEESIPIFYQSNTFAIDVDNLPLFVQKNTGSISPRPTALLRTVHVGLLLITRDLVWDDLFSNHTTKNQMTKQPKWAQLWSTLDSCRRLMSVEITIYVTPSNKATHIVLTSRAEIDFIGKQLQTARYNYNIGCANEEQVRVGRHSQWDWEEGLIRDVMGIAWKHAPPVRLASCFWDEC</sequence>
<dbReference type="Proteomes" id="UP001590950">
    <property type="component" value="Unassembled WGS sequence"/>
</dbReference>
<feature type="domain" description="DUF7730" evidence="1">
    <location>
        <begin position="211"/>
        <end position="317"/>
    </location>
</feature>
<dbReference type="PANTHER" id="PTHR42085">
    <property type="entry name" value="F-BOX DOMAIN-CONTAINING PROTEIN"/>
    <property type="match status" value="1"/>
</dbReference>
<accession>A0ABR4ARW4</accession>
<evidence type="ECO:0000313" key="2">
    <source>
        <dbReference type="EMBL" id="KAL2048296.1"/>
    </source>
</evidence>
<dbReference type="Pfam" id="PF24864">
    <property type="entry name" value="DUF7730"/>
    <property type="match status" value="1"/>
</dbReference>
<dbReference type="PANTHER" id="PTHR42085:SF4">
    <property type="entry name" value="F-BOX DOMAIN-CONTAINING PROTEIN"/>
    <property type="match status" value="1"/>
</dbReference>
<reference evidence="2 3" key="1">
    <citation type="submission" date="2024-09" db="EMBL/GenBank/DDBJ databases">
        <title>Rethinking Asexuality: The Enigmatic Case of Functional Sexual Genes in Lepraria (Stereocaulaceae).</title>
        <authorList>
            <person name="Doellman M."/>
            <person name="Sun Y."/>
            <person name="Barcenas-Pena A."/>
            <person name="Lumbsch H.T."/>
            <person name="Grewe F."/>
        </authorList>
    </citation>
    <scope>NUCLEOTIDE SEQUENCE [LARGE SCALE GENOMIC DNA]</scope>
    <source>
        <strain evidence="2 3">Mercado 3170</strain>
    </source>
</reference>
<keyword evidence="3" id="KW-1185">Reference proteome</keyword>
<organism evidence="2 3">
    <name type="scientific">Stereocaulon virgatum</name>
    <dbReference type="NCBI Taxonomy" id="373712"/>
    <lineage>
        <taxon>Eukaryota</taxon>
        <taxon>Fungi</taxon>
        <taxon>Dikarya</taxon>
        <taxon>Ascomycota</taxon>
        <taxon>Pezizomycotina</taxon>
        <taxon>Lecanoromycetes</taxon>
        <taxon>OSLEUM clade</taxon>
        <taxon>Lecanoromycetidae</taxon>
        <taxon>Lecanorales</taxon>
        <taxon>Lecanorineae</taxon>
        <taxon>Stereocaulaceae</taxon>
        <taxon>Stereocaulon</taxon>
    </lineage>
</organism>
<dbReference type="InterPro" id="IPR038883">
    <property type="entry name" value="AN11006-like"/>
</dbReference>
<gene>
    <name evidence="2" type="ORF">N7G274_000207</name>
</gene>
<name>A0ABR4ARW4_9LECA</name>